<keyword evidence="1" id="KW-1133">Transmembrane helix</keyword>
<protein>
    <submittedName>
        <fullName evidence="2">Uncharacterized protein</fullName>
    </submittedName>
</protein>
<evidence type="ECO:0000256" key="1">
    <source>
        <dbReference type="SAM" id="Phobius"/>
    </source>
</evidence>
<dbReference type="EnsemblMetazoa" id="GPAI007468-RA">
    <property type="protein sequence ID" value="GPAI007468-PA"/>
    <property type="gene ID" value="GPAI007468"/>
</dbReference>
<name>A0A1A9Z908_GLOPL</name>
<evidence type="ECO:0000313" key="3">
    <source>
        <dbReference type="Proteomes" id="UP000092445"/>
    </source>
</evidence>
<reference evidence="3" key="1">
    <citation type="submission" date="2014-03" db="EMBL/GenBank/DDBJ databases">
        <authorList>
            <person name="Aksoy S."/>
            <person name="Warren W."/>
            <person name="Wilson R.K."/>
        </authorList>
    </citation>
    <scope>NUCLEOTIDE SEQUENCE [LARGE SCALE GENOMIC DNA]</scope>
    <source>
        <strain evidence="3">IAEA</strain>
    </source>
</reference>
<sequence>MVCNKLALTLKKNKKLPSIRWSETEGELISKCLDLFSNRCWRAGPYLVRVLINFLAGITLLLWLFYQSTKFQLRHHHHDVHDDCQQDNGNSNSNIGVLILSNACDDQDETRKKF</sequence>
<evidence type="ECO:0000313" key="2">
    <source>
        <dbReference type="EnsemblMetazoa" id="GPAI007468-PA"/>
    </source>
</evidence>
<keyword evidence="3" id="KW-1185">Reference proteome</keyword>
<keyword evidence="1" id="KW-0812">Transmembrane</keyword>
<dbReference type="Proteomes" id="UP000092445">
    <property type="component" value="Unassembled WGS sequence"/>
</dbReference>
<accession>A0A1A9Z908</accession>
<dbReference type="AlphaFoldDB" id="A0A1A9Z908"/>
<proteinExistence type="predicted"/>
<keyword evidence="1" id="KW-0472">Membrane</keyword>
<reference evidence="2" key="2">
    <citation type="submission" date="2020-05" db="UniProtKB">
        <authorList>
            <consortium name="EnsemblMetazoa"/>
        </authorList>
    </citation>
    <scope>IDENTIFICATION</scope>
    <source>
        <strain evidence="2">IAEA</strain>
    </source>
</reference>
<feature type="transmembrane region" description="Helical" evidence="1">
    <location>
        <begin position="46"/>
        <end position="66"/>
    </location>
</feature>
<dbReference type="VEuPathDB" id="VectorBase:GPAI007468"/>
<organism evidence="2 3">
    <name type="scientific">Glossina pallidipes</name>
    <name type="common">Tsetse fly</name>
    <dbReference type="NCBI Taxonomy" id="7398"/>
    <lineage>
        <taxon>Eukaryota</taxon>
        <taxon>Metazoa</taxon>
        <taxon>Ecdysozoa</taxon>
        <taxon>Arthropoda</taxon>
        <taxon>Hexapoda</taxon>
        <taxon>Insecta</taxon>
        <taxon>Pterygota</taxon>
        <taxon>Neoptera</taxon>
        <taxon>Endopterygota</taxon>
        <taxon>Diptera</taxon>
        <taxon>Brachycera</taxon>
        <taxon>Muscomorpha</taxon>
        <taxon>Hippoboscoidea</taxon>
        <taxon>Glossinidae</taxon>
        <taxon>Glossina</taxon>
    </lineage>
</organism>